<dbReference type="EMBL" id="LT962688">
    <property type="protein sequence ID" value="SOR28827.1"/>
    <property type="molecule type" value="Genomic_DNA"/>
</dbReference>
<name>A0A2N9AN82_METEX</name>
<dbReference type="Proteomes" id="UP000233769">
    <property type="component" value="Chromosome tk0001"/>
</dbReference>
<accession>A0A2N9AN82</accession>
<evidence type="ECO:0000313" key="1">
    <source>
        <dbReference type="EMBL" id="SOR28827.1"/>
    </source>
</evidence>
<proteinExistence type="predicted"/>
<reference evidence="2" key="1">
    <citation type="submission" date="2017-10" db="EMBL/GenBank/DDBJ databases">
        <authorList>
            <person name="Regsiter A."/>
            <person name="William W."/>
        </authorList>
    </citation>
    <scope>NUCLEOTIDE SEQUENCE [LARGE SCALE GENOMIC DNA]</scope>
</reference>
<sequence>MAIQQTLTEIRALGLQASYDGANAEFRVDYCADDARHVEGKPGFGSAFYTEETSIALSAAGRMATAERGADVNAL</sequence>
<gene>
    <name evidence="1" type="ORF">TK0001_2225</name>
</gene>
<organism evidence="1 2">
    <name type="scientific">Methylorubrum extorquens</name>
    <name type="common">Methylobacterium dichloromethanicum</name>
    <name type="synonym">Methylobacterium extorquens</name>
    <dbReference type="NCBI Taxonomy" id="408"/>
    <lineage>
        <taxon>Bacteria</taxon>
        <taxon>Pseudomonadati</taxon>
        <taxon>Pseudomonadota</taxon>
        <taxon>Alphaproteobacteria</taxon>
        <taxon>Hyphomicrobiales</taxon>
        <taxon>Methylobacteriaceae</taxon>
        <taxon>Methylorubrum</taxon>
    </lineage>
</organism>
<dbReference type="AlphaFoldDB" id="A0A2N9AN82"/>
<evidence type="ECO:0000313" key="2">
    <source>
        <dbReference type="Proteomes" id="UP000233769"/>
    </source>
</evidence>
<protein>
    <submittedName>
        <fullName evidence="1">Uncharacterized protein</fullName>
    </submittedName>
</protein>